<keyword evidence="6" id="KW-0573">Peptidoglycan synthesis</keyword>
<dbReference type="Pfam" id="PF00768">
    <property type="entry name" value="Peptidase_S11"/>
    <property type="match status" value="1"/>
</dbReference>
<evidence type="ECO:0000256" key="8">
    <source>
        <dbReference type="RuleBase" id="RU004016"/>
    </source>
</evidence>
<gene>
    <name evidence="11" type="ORF">J2S00_003542</name>
</gene>
<feature type="transmembrane region" description="Helical" evidence="9">
    <location>
        <begin position="414"/>
        <end position="430"/>
    </location>
</feature>
<dbReference type="SUPFAM" id="SSF69189">
    <property type="entry name" value="Penicillin-binding protein associated domain"/>
    <property type="match status" value="1"/>
</dbReference>
<keyword evidence="9" id="KW-1133">Transmembrane helix</keyword>
<evidence type="ECO:0000256" key="3">
    <source>
        <dbReference type="ARBA" id="ARBA00022729"/>
    </source>
</evidence>
<name>A0ABU0CWD3_9BACI</name>
<evidence type="ECO:0000256" key="4">
    <source>
        <dbReference type="ARBA" id="ARBA00022801"/>
    </source>
</evidence>
<keyword evidence="7" id="KW-0961">Cell wall biogenesis/degradation</keyword>
<dbReference type="PANTHER" id="PTHR21581:SF33">
    <property type="entry name" value="D-ALANYL-D-ALANINE CARBOXYPEPTIDASE DACB"/>
    <property type="match status" value="1"/>
</dbReference>
<proteinExistence type="inferred from homology"/>
<dbReference type="InterPro" id="IPR018044">
    <property type="entry name" value="Peptidase_S11"/>
</dbReference>
<dbReference type="Gene3D" id="3.40.710.10">
    <property type="entry name" value="DD-peptidase/beta-lactamase superfamily"/>
    <property type="match status" value="1"/>
</dbReference>
<keyword evidence="9" id="KW-0812">Transmembrane</keyword>
<organism evidence="11 12">
    <name type="scientific">Caldalkalibacillus uzonensis</name>
    <dbReference type="NCBI Taxonomy" id="353224"/>
    <lineage>
        <taxon>Bacteria</taxon>
        <taxon>Bacillati</taxon>
        <taxon>Bacillota</taxon>
        <taxon>Bacilli</taxon>
        <taxon>Bacillales</taxon>
        <taxon>Bacillaceae</taxon>
        <taxon>Caldalkalibacillus</taxon>
    </lineage>
</organism>
<feature type="transmembrane region" description="Helical" evidence="9">
    <location>
        <begin position="12"/>
        <end position="30"/>
    </location>
</feature>
<dbReference type="SUPFAM" id="SSF56601">
    <property type="entry name" value="beta-lactamase/transpeptidase-like"/>
    <property type="match status" value="1"/>
</dbReference>
<dbReference type="InterPro" id="IPR001967">
    <property type="entry name" value="Peptidase_S11_N"/>
</dbReference>
<evidence type="ECO:0000256" key="1">
    <source>
        <dbReference type="ARBA" id="ARBA00003217"/>
    </source>
</evidence>
<protein>
    <submittedName>
        <fullName evidence="11">D-alanyl-D-alanine carboxypeptidase (Penicillin-binding protein 5/6)</fullName>
        <ecNumber evidence="11">3.4.16.4</ecNumber>
    </submittedName>
</protein>
<dbReference type="PANTHER" id="PTHR21581">
    <property type="entry name" value="D-ALANYL-D-ALANINE CARBOXYPEPTIDASE"/>
    <property type="match status" value="1"/>
</dbReference>
<keyword evidence="11" id="KW-0645">Protease</keyword>
<feature type="domain" description="Peptidase S11 D-alanyl-D-alanine carboxypeptidase A N-terminal" evidence="10">
    <location>
        <begin position="41"/>
        <end position="259"/>
    </location>
</feature>
<dbReference type="EMBL" id="JAUSUQ010000017">
    <property type="protein sequence ID" value="MDQ0340716.1"/>
    <property type="molecule type" value="Genomic_DNA"/>
</dbReference>
<reference evidence="11 12" key="1">
    <citation type="submission" date="2023-07" db="EMBL/GenBank/DDBJ databases">
        <title>Genomic Encyclopedia of Type Strains, Phase IV (KMG-IV): sequencing the most valuable type-strain genomes for metagenomic binning, comparative biology and taxonomic classification.</title>
        <authorList>
            <person name="Goeker M."/>
        </authorList>
    </citation>
    <scope>NUCLEOTIDE SEQUENCE [LARGE SCALE GENOMIC DNA]</scope>
    <source>
        <strain evidence="11 12">DSM 17740</strain>
    </source>
</reference>
<dbReference type="GO" id="GO:0009002">
    <property type="term" value="F:serine-type D-Ala-D-Ala carboxypeptidase activity"/>
    <property type="evidence" value="ECO:0007669"/>
    <property type="project" value="UniProtKB-EC"/>
</dbReference>
<sequence>MTDRSVSQYDIVRLLIIGLIISGLLFYPAVPQAQELDHHPFTAEGIVLMDAKTGQVLYSKNAEQPFYPASITKIMTAILALESGRLDEMVVTSELARHAIGNRIYLAEGEEKPLIDLVYGIMLNSGNDAAIAIAEHLGGSVEGFAEMMNAKAKEIGALETHFVNPHGLHDDDHYTTAMDMAKIAQYALQNPLFREIVTTKTMPWFGEEWHSNLVNTNRLLWDYEGTTGIKTGYTSAAGQTFVASAERDGTELIVVLLKATHRQNLWQEAAALLDYGFEHYQTVKVWNEGDYVTETLYGQEHVFQLAEDVYVTMPKAADGKFQWDERLELTHVTPPFIKNMLAGHLVVETEDHTIMKVPVHYMHSRELSSDTEMAVDSKASVSTQSIATEDNVLVAVEDLVAHGTGEHIVSVVARWWYIPFLALLVLFVYQRRRRKKTAMRGLSSQTHSKHWPPTP</sequence>
<keyword evidence="11" id="KW-0121">Carboxypeptidase</keyword>
<dbReference type="InterPro" id="IPR012338">
    <property type="entry name" value="Beta-lactam/transpept-like"/>
</dbReference>
<evidence type="ECO:0000259" key="10">
    <source>
        <dbReference type="Pfam" id="PF00768"/>
    </source>
</evidence>
<evidence type="ECO:0000256" key="2">
    <source>
        <dbReference type="ARBA" id="ARBA00007164"/>
    </source>
</evidence>
<keyword evidence="3" id="KW-0732">Signal</keyword>
<evidence type="ECO:0000256" key="6">
    <source>
        <dbReference type="ARBA" id="ARBA00022984"/>
    </source>
</evidence>
<dbReference type="InterPro" id="IPR015956">
    <property type="entry name" value="Peniciliin-bd_prot_C_sf"/>
</dbReference>
<evidence type="ECO:0000313" key="12">
    <source>
        <dbReference type="Proteomes" id="UP001232445"/>
    </source>
</evidence>
<dbReference type="PRINTS" id="PR00725">
    <property type="entry name" value="DADACBPTASE1"/>
</dbReference>
<dbReference type="RefSeq" id="WP_307342830.1">
    <property type="nucleotide sequence ID" value="NZ_JAUSUQ010000017.1"/>
</dbReference>
<dbReference type="EC" id="3.4.16.4" evidence="11"/>
<comment type="caution">
    <text evidence="11">The sequence shown here is derived from an EMBL/GenBank/DDBJ whole genome shotgun (WGS) entry which is preliminary data.</text>
</comment>
<keyword evidence="4 11" id="KW-0378">Hydrolase</keyword>
<evidence type="ECO:0000313" key="11">
    <source>
        <dbReference type="EMBL" id="MDQ0340716.1"/>
    </source>
</evidence>
<keyword evidence="12" id="KW-1185">Reference proteome</keyword>
<evidence type="ECO:0000256" key="7">
    <source>
        <dbReference type="ARBA" id="ARBA00023316"/>
    </source>
</evidence>
<dbReference type="Proteomes" id="UP001232445">
    <property type="component" value="Unassembled WGS sequence"/>
</dbReference>
<comment type="function">
    <text evidence="1">Removes C-terminal D-alanyl residues from sugar-peptide cell wall precursors.</text>
</comment>
<keyword evidence="9" id="KW-0472">Membrane</keyword>
<comment type="similarity">
    <text evidence="2 8">Belongs to the peptidase S11 family.</text>
</comment>
<keyword evidence="5" id="KW-0133">Cell shape</keyword>
<evidence type="ECO:0000256" key="9">
    <source>
        <dbReference type="SAM" id="Phobius"/>
    </source>
</evidence>
<evidence type="ECO:0000256" key="5">
    <source>
        <dbReference type="ARBA" id="ARBA00022960"/>
    </source>
</evidence>
<accession>A0ABU0CWD3</accession>